<evidence type="ECO:0000256" key="5">
    <source>
        <dbReference type="ARBA" id="ARBA00022573"/>
    </source>
</evidence>
<dbReference type="FunFam" id="3.40.50.10210:FF:000001">
    <property type="entry name" value="Nicotinate-nucleotide--dimethylbenzimidazole phosphoribosyltransferase"/>
    <property type="match status" value="1"/>
</dbReference>
<accession>A0A0A2EB94</accession>
<dbReference type="OrthoDB" id="9781491at2"/>
<evidence type="ECO:0000256" key="3">
    <source>
        <dbReference type="ARBA" id="ARBA00011991"/>
    </source>
</evidence>
<dbReference type="HAMAP" id="MF_00230">
    <property type="entry name" value="CobT"/>
    <property type="match status" value="1"/>
</dbReference>
<dbReference type="AlphaFoldDB" id="A0A0A2EB94"/>
<name>A0A0A2EB94_9PORP</name>
<sequence length="346" mass="38373">MKTFNIVRPDEAIRQRLEFKNNDLTKPKGALGRLEDIAIQLGMIQQTLTPRLKNPHNILFAGDHGAAEENISKSPKEITWQVLYNFIEGGQGINFLCRQHGFVLDIVDVGVDHDFEAEMPIIHRKIAYGTKNYCREAAMSENELEKALEIGAERVKTAFKKGCNIVSFGEMGITNTSASAIWMSFFTGIDLKECVGAGSGLDEKGIRHKYQVLKRAMESYPGDCSAWDIIRYFGGFEMVAAVGGMMQAAELKMVVLVDGFIMTACMLAASKIYPDILHYAIFGHSGEETGHRQMLAYLDAEPVLQLGMHLGEGSGAVCAFPIIDSAARMFCEMKTFHGADMTKYFE</sequence>
<dbReference type="NCBIfam" id="TIGR03160">
    <property type="entry name" value="cobT_DBIPRT"/>
    <property type="match status" value="1"/>
</dbReference>
<dbReference type="NCBIfam" id="NF000996">
    <property type="entry name" value="PRK00105.1"/>
    <property type="match status" value="1"/>
</dbReference>
<organism evidence="11 13">
    <name type="scientific">Porphyromonas macacae</name>
    <dbReference type="NCBI Taxonomy" id="28115"/>
    <lineage>
        <taxon>Bacteria</taxon>
        <taxon>Pseudomonadati</taxon>
        <taxon>Bacteroidota</taxon>
        <taxon>Bacteroidia</taxon>
        <taxon>Bacteroidales</taxon>
        <taxon>Porphyromonadaceae</taxon>
        <taxon>Porphyromonas</taxon>
    </lineage>
</organism>
<dbReference type="InterPro" id="IPR023195">
    <property type="entry name" value="Nict_dMeBzImd_PRibTrfase_N"/>
</dbReference>
<evidence type="ECO:0000313" key="12">
    <source>
        <dbReference type="EMBL" id="SUB89064.1"/>
    </source>
</evidence>
<reference evidence="11 13" key="1">
    <citation type="submission" date="2014-09" db="EMBL/GenBank/DDBJ databases">
        <title>Draft Genome Sequence of Porphyromonas macacae COT-192_OH2859.</title>
        <authorList>
            <person name="Wallis C."/>
            <person name="Deusch O."/>
            <person name="O'Flynn C."/>
            <person name="Davis I."/>
            <person name="Horsfall A."/>
            <person name="Kirkwood N."/>
            <person name="Harris S."/>
            <person name="Eisen J.A."/>
            <person name="Coil D.A."/>
            <person name="Darling A.E."/>
            <person name="Jospin G."/>
            <person name="Alexiev A."/>
        </authorList>
    </citation>
    <scope>NUCLEOTIDE SEQUENCE [LARGE SCALE GENOMIC DNA]</scope>
    <source>
        <strain evidence="13">COT-192 OH2859</strain>
        <strain evidence="11">COT-192_OH2859</strain>
    </source>
</reference>
<dbReference type="Gene3D" id="1.10.1610.10">
    <property type="match status" value="1"/>
</dbReference>
<dbReference type="EMBL" id="JRFA01000009">
    <property type="protein sequence ID" value="KGN74882.1"/>
    <property type="molecule type" value="Genomic_DNA"/>
</dbReference>
<evidence type="ECO:0000256" key="8">
    <source>
        <dbReference type="ARBA" id="ARBA00030686"/>
    </source>
</evidence>
<dbReference type="RefSeq" id="WP_025003536.1">
    <property type="nucleotide sequence ID" value="NZ_JBGYTE010000005.1"/>
</dbReference>
<dbReference type="EMBL" id="UGTF01000002">
    <property type="protein sequence ID" value="SUB89064.1"/>
    <property type="molecule type" value="Genomic_DNA"/>
</dbReference>
<dbReference type="PANTHER" id="PTHR43463">
    <property type="entry name" value="NICOTINATE-NUCLEOTIDE--DIMETHYLBENZIMIDAZOLE PHOSPHORIBOSYLTRANSFERASE"/>
    <property type="match status" value="1"/>
</dbReference>
<dbReference type="SUPFAM" id="SSF52733">
    <property type="entry name" value="Nicotinate mononucleotide:5,6-dimethylbenzimidazole phosphoribosyltransferase (CobT)"/>
    <property type="match status" value="1"/>
</dbReference>
<dbReference type="GO" id="GO:0008939">
    <property type="term" value="F:nicotinate-nucleotide-dimethylbenzimidazole phosphoribosyltransferase activity"/>
    <property type="evidence" value="ECO:0007669"/>
    <property type="project" value="UniProtKB-UniRule"/>
</dbReference>
<evidence type="ECO:0000256" key="6">
    <source>
        <dbReference type="ARBA" id="ARBA00022676"/>
    </source>
</evidence>
<keyword evidence="13" id="KW-1185">Reference proteome</keyword>
<gene>
    <name evidence="10 12" type="primary">cobT</name>
    <name evidence="11" type="ORF">HQ47_02915</name>
    <name evidence="12" type="ORF">NCTC11632_01160</name>
</gene>
<dbReference type="Gene3D" id="3.40.50.10210">
    <property type="match status" value="1"/>
</dbReference>
<dbReference type="Proteomes" id="UP000030103">
    <property type="component" value="Unassembled WGS sequence"/>
</dbReference>
<protein>
    <recommendedName>
        <fullName evidence="4 10">Nicotinate-nucleotide--dimethylbenzimidazole phosphoribosyltransferase</fullName>
        <shortName evidence="10">NN:DBI PRT</shortName>
        <ecNumber evidence="3 10">2.4.2.21</ecNumber>
    </recommendedName>
    <alternativeName>
        <fullName evidence="8 10">N(1)-alpha-phosphoribosyltransferase</fullName>
    </alternativeName>
</protein>
<feature type="active site" description="Proton acceptor" evidence="10">
    <location>
        <position position="312"/>
    </location>
</feature>
<dbReference type="STRING" id="28115.HQ47_02915"/>
<dbReference type="Proteomes" id="UP000254156">
    <property type="component" value="Unassembled WGS sequence"/>
</dbReference>
<dbReference type="UniPathway" id="UPA00061">
    <property type="reaction ID" value="UER00516"/>
</dbReference>
<dbReference type="InterPro" id="IPR003200">
    <property type="entry name" value="Nict_dMeBzImd_PRibTrfase"/>
</dbReference>
<comment type="pathway">
    <text evidence="1 10">Nucleoside biosynthesis; alpha-ribazole biosynthesis; alpha-ribazole from 5,6-dimethylbenzimidazole: step 1/2.</text>
</comment>
<dbReference type="eggNOG" id="COG2038">
    <property type="taxonomic scope" value="Bacteria"/>
</dbReference>
<dbReference type="InterPro" id="IPR017846">
    <property type="entry name" value="Nict_dMeBzImd_PRibTrfase_bact"/>
</dbReference>
<dbReference type="InterPro" id="IPR036087">
    <property type="entry name" value="Nict_dMeBzImd_PRibTrfase_sf"/>
</dbReference>
<evidence type="ECO:0000256" key="9">
    <source>
        <dbReference type="ARBA" id="ARBA00047340"/>
    </source>
</evidence>
<keyword evidence="5 10" id="KW-0169">Cobalamin biosynthesis</keyword>
<evidence type="ECO:0000256" key="7">
    <source>
        <dbReference type="ARBA" id="ARBA00022679"/>
    </source>
</evidence>
<dbReference type="GO" id="GO:0009236">
    <property type="term" value="P:cobalamin biosynthetic process"/>
    <property type="evidence" value="ECO:0007669"/>
    <property type="project" value="UniProtKB-UniRule"/>
</dbReference>
<evidence type="ECO:0000256" key="1">
    <source>
        <dbReference type="ARBA" id="ARBA00005049"/>
    </source>
</evidence>
<evidence type="ECO:0000313" key="13">
    <source>
        <dbReference type="Proteomes" id="UP000030103"/>
    </source>
</evidence>
<comment type="catalytic activity">
    <reaction evidence="9 10">
        <text>5,6-dimethylbenzimidazole + nicotinate beta-D-ribonucleotide = alpha-ribazole 5'-phosphate + nicotinate + H(+)</text>
        <dbReference type="Rhea" id="RHEA:11196"/>
        <dbReference type="ChEBI" id="CHEBI:15378"/>
        <dbReference type="ChEBI" id="CHEBI:15890"/>
        <dbReference type="ChEBI" id="CHEBI:32544"/>
        <dbReference type="ChEBI" id="CHEBI:57502"/>
        <dbReference type="ChEBI" id="CHEBI:57918"/>
        <dbReference type="EC" id="2.4.2.21"/>
    </reaction>
</comment>
<dbReference type="CDD" id="cd02439">
    <property type="entry name" value="DMB-PRT_CobT"/>
    <property type="match status" value="1"/>
</dbReference>
<evidence type="ECO:0000313" key="11">
    <source>
        <dbReference type="EMBL" id="KGN74882.1"/>
    </source>
</evidence>
<keyword evidence="6 10" id="KW-0328">Glycosyltransferase</keyword>
<comment type="similarity">
    <text evidence="2 10">Belongs to the CobT family.</text>
</comment>
<evidence type="ECO:0000313" key="14">
    <source>
        <dbReference type="Proteomes" id="UP000254156"/>
    </source>
</evidence>
<dbReference type="EC" id="2.4.2.21" evidence="3 10"/>
<reference evidence="12 14" key="2">
    <citation type="submission" date="2018-06" db="EMBL/GenBank/DDBJ databases">
        <authorList>
            <consortium name="Pathogen Informatics"/>
            <person name="Doyle S."/>
        </authorList>
    </citation>
    <scope>NUCLEOTIDE SEQUENCE [LARGE SCALE GENOMIC DNA]</scope>
    <source>
        <strain evidence="12 14">NCTC11632</strain>
    </source>
</reference>
<evidence type="ECO:0000256" key="10">
    <source>
        <dbReference type="HAMAP-Rule" id="MF_00230"/>
    </source>
</evidence>
<evidence type="ECO:0000256" key="4">
    <source>
        <dbReference type="ARBA" id="ARBA00015486"/>
    </source>
</evidence>
<comment type="function">
    <text evidence="10">Catalyzes the synthesis of alpha-ribazole-5'-phosphate from nicotinate mononucleotide (NAMN) and 5,6-dimethylbenzimidazole (DMB).</text>
</comment>
<dbReference type="Pfam" id="PF02277">
    <property type="entry name" value="DBI_PRT"/>
    <property type="match status" value="1"/>
</dbReference>
<keyword evidence="7 10" id="KW-0808">Transferase</keyword>
<dbReference type="PANTHER" id="PTHR43463:SF1">
    <property type="entry name" value="NICOTINATE-NUCLEOTIDE--DIMETHYLBENZIMIDAZOLE PHOSPHORIBOSYLTRANSFERASE"/>
    <property type="match status" value="1"/>
</dbReference>
<evidence type="ECO:0000256" key="2">
    <source>
        <dbReference type="ARBA" id="ARBA00007110"/>
    </source>
</evidence>
<proteinExistence type="inferred from homology"/>